<feature type="transmembrane region" description="Helical" evidence="1">
    <location>
        <begin position="487"/>
        <end position="508"/>
    </location>
</feature>
<protein>
    <submittedName>
        <fullName evidence="2">Uncharacterized protein</fullName>
    </submittedName>
</protein>
<reference evidence="2 3" key="1">
    <citation type="submission" date="2016-07" db="EMBL/GenBank/DDBJ databases">
        <title>Multiple horizontal gene transfer events from other fungi enriched the ability of initially mycotrophic Trichoderma (Ascomycota) to feed on dead plant biomass.</title>
        <authorList>
            <consortium name="DOE Joint Genome Institute"/>
            <person name="Aerts A."/>
            <person name="Atanasova L."/>
            <person name="Chenthamara K."/>
            <person name="Zhang J."/>
            <person name="Grujic M."/>
            <person name="Henrissat B."/>
            <person name="Kuo A."/>
            <person name="Salamov A."/>
            <person name="Lipzen A."/>
            <person name="Labutti K."/>
            <person name="Barry K."/>
            <person name="Miao Y."/>
            <person name="Rahimi M.J."/>
            <person name="Shen Q."/>
            <person name="Grigoriev I.V."/>
            <person name="Kubicek C.P."/>
            <person name="Druzhinina I.S."/>
        </authorList>
    </citation>
    <scope>NUCLEOTIDE SEQUENCE [LARGE SCALE GENOMIC DNA]</scope>
    <source>
        <strain evidence="2 3">CBS 433.97</strain>
    </source>
</reference>
<name>A0A2T3YS18_TRIA4</name>
<keyword evidence="1" id="KW-0472">Membrane</keyword>
<evidence type="ECO:0000313" key="2">
    <source>
        <dbReference type="EMBL" id="PTB35306.1"/>
    </source>
</evidence>
<evidence type="ECO:0000256" key="1">
    <source>
        <dbReference type="SAM" id="Phobius"/>
    </source>
</evidence>
<keyword evidence="1" id="KW-1133">Transmembrane helix</keyword>
<proteinExistence type="predicted"/>
<keyword evidence="1" id="KW-0812">Transmembrane</keyword>
<dbReference type="AlphaFoldDB" id="A0A2T3YS18"/>
<dbReference type="STRING" id="1042311.A0A2T3YS18"/>
<dbReference type="PANTHER" id="PTHR35041">
    <property type="entry name" value="MEDIATOR OF RNA POLYMERASE II TRANSCRIPTION SUBUNIT 1"/>
    <property type="match status" value="1"/>
</dbReference>
<gene>
    <name evidence="2" type="ORF">M441DRAFT_62931</name>
</gene>
<accession>A0A2T3YS18</accession>
<sequence length="601" mass="66131">MPRFKISWVVPGLMVGNTICGILMAVGHHLFYMSLDKQTVGTQIQQEWNARIGTGMAFCVKMFLTAAAGFAYVQVLWRTLKAREVKLGGIDAMFDVVNNPFSFLSWELWKKGFELVVLAGILWAIPIIAVFTPATLTIQQAKSLAPSIHRMSLPLVNFSSPFVFTRYSTSPTADGPTGPSIALARLLSSVAAQGAVLPLQMPFPDAPKVSYTLRFHGPSVSCGPLGGNSSFHDEYDEIYRYAFKHQGNTQMVYVGFVPQSNNSSDTDTSYEHQTLLGLQIATNGSVPQDSIATVDAWSTDHCRVFVIGTVNAHIDDWSASKNTIECGLYNSTYEAQFTFANGTQEIDVQLTERGNGISEQNINQDPPNMYQLAATFIMRGLDNVVVGIIRRDQSNLYSSSQVMSSSFMQARELQPMLLSGFGNITTDPSNPPTNISLAQIMEQFVANVTVSLFSNKFFLNNESVPNMGNVTVWNTINNYVYSPRNLYIAYGIGIFATLIIVAIGLFCVKMASQSYGKSFSTILRTTRNAELGRLIDANETSGAEPLSKHLADVRLKFWVGRVEEDETAPVWSAFILARDKAPSYEKLTTASQNVSENTPSL</sequence>
<evidence type="ECO:0000313" key="3">
    <source>
        <dbReference type="Proteomes" id="UP000240493"/>
    </source>
</evidence>
<feature type="transmembrane region" description="Helical" evidence="1">
    <location>
        <begin position="52"/>
        <end position="73"/>
    </location>
</feature>
<dbReference type="EMBL" id="KZ679277">
    <property type="protein sequence ID" value="PTB35306.1"/>
    <property type="molecule type" value="Genomic_DNA"/>
</dbReference>
<keyword evidence="3" id="KW-1185">Reference proteome</keyword>
<feature type="transmembrane region" description="Helical" evidence="1">
    <location>
        <begin position="115"/>
        <end position="136"/>
    </location>
</feature>
<dbReference type="Proteomes" id="UP000240493">
    <property type="component" value="Unassembled WGS sequence"/>
</dbReference>
<dbReference type="OrthoDB" id="5322539at2759"/>
<dbReference type="PANTHER" id="PTHR35041:SF6">
    <property type="entry name" value="FORMYLMETHIONINE DEFORMYLASE-LIKE PROTEIN-RELATED"/>
    <property type="match status" value="1"/>
</dbReference>
<organism evidence="2 3">
    <name type="scientific">Trichoderma asperellum (strain ATCC 204424 / CBS 433.97 / NBRC 101777)</name>
    <dbReference type="NCBI Taxonomy" id="1042311"/>
    <lineage>
        <taxon>Eukaryota</taxon>
        <taxon>Fungi</taxon>
        <taxon>Dikarya</taxon>
        <taxon>Ascomycota</taxon>
        <taxon>Pezizomycotina</taxon>
        <taxon>Sordariomycetes</taxon>
        <taxon>Hypocreomycetidae</taxon>
        <taxon>Hypocreales</taxon>
        <taxon>Hypocreaceae</taxon>
        <taxon>Trichoderma</taxon>
    </lineage>
</organism>
<feature type="transmembrane region" description="Helical" evidence="1">
    <location>
        <begin position="12"/>
        <end position="32"/>
    </location>
</feature>